<evidence type="ECO:0000313" key="15">
    <source>
        <dbReference type="EMBL" id="DAZ93420.1"/>
    </source>
</evidence>
<keyword evidence="12" id="KW-1133">Transmembrane helix</keyword>
<dbReference type="InterPro" id="IPR000569">
    <property type="entry name" value="HECT_dom"/>
</dbReference>
<sequence>MEAMGLLRALRALQTLSGDAFEPRNQTRPSIPGVTFNDTTPTPTGSAPQYSSPPESSLAYYIYIFLGAMVAVGIGSLLIYCYHQRRIRRYVENDNMNNNMQRHSLVDSFIEAGEVEWQCSVCYHENHPAKRECLMCGTPQIISQQAIASPPSRVKHTLMFDASSEAQSLQAARTRSFHVRRLNEMNLNQRQRGARRRNLWKREKTDDGQFRWVRMEDCRPSRISILTADALVLPPTSPPRNGALAIDAYLYDANQALILAQQEASQRRKNIGVETELTMHSTEDGKLSPTIRKIPETSSNTGSTSNAPLGNDMADGFIAQQSVGYVRHVDEHGNVEWVPAESVNHDADAIDTEEFPRASSVIDFESVAALSFRQKVRWFLQEIDKVSVPWEEGHLLLKIRRDQVTSESMHLLMLVPASDLRQRLRIEFIDEPGLDAGGLMREWVLLLCEQMFDESFGLFQPTHVENLGYWINPNSAAIHRDHLRAYQFVGRLIAKCLLEGQLLTVHFSLPLLKHMLGVPISFSDLEFLDEELYRNAVWLRENTNVASLCLDFTVQRLDAQGVMTTVELKPGGQDIAVTDDNKEEYLDLLMKYRMFDTVKDQIAAMVQGLYDVIPTTLLAVFDYQELELLLCGVPNIDVNDWETHSDVKYQDFDQPSKAEKRLLEWFWETVRGFSQEERARLLQFVTGTSRVPVEGFKALLSNDGRVRRFGVQVVPMGVPPTGLYPKAHTCFNRIDLPLYSSKEELEKYLTLVINMEITGFSMQ</sequence>
<accession>A0AAV2YH76</accession>
<keyword evidence="12" id="KW-0812">Transmembrane</keyword>
<keyword evidence="5" id="KW-0479">Metal-binding</keyword>
<organism evidence="15 16">
    <name type="scientific">Lagenidium giganteum</name>
    <dbReference type="NCBI Taxonomy" id="4803"/>
    <lineage>
        <taxon>Eukaryota</taxon>
        <taxon>Sar</taxon>
        <taxon>Stramenopiles</taxon>
        <taxon>Oomycota</taxon>
        <taxon>Peronosporomycetes</taxon>
        <taxon>Pythiales</taxon>
        <taxon>Pythiaceae</taxon>
    </lineage>
</organism>
<dbReference type="Gene3D" id="3.30.2410.10">
    <property type="entry name" value="Hect, E3 ligase catalytic domain"/>
    <property type="match status" value="1"/>
</dbReference>
<dbReference type="GO" id="GO:0005737">
    <property type="term" value="C:cytoplasm"/>
    <property type="evidence" value="ECO:0007669"/>
    <property type="project" value="TreeGrafter"/>
</dbReference>
<dbReference type="SMART" id="SM00547">
    <property type="entry name" value="ZnF_RBZ"/>
    <property type="match status" value="1"/>
</dbReference>
<feature type="transmembrane region" description="Helical" evidence="12">
    <location>
        <begin position="60"/>
        <end position="82"/>
    </location>
</feature>
<name>A0AAV2YH76_9STRA</name>
<dbReference type="PROSITE" id="PS50237">
    <property type="entry name" value="HECT"/>
    <property type="match status" value="1"/>
</dbReference>
<evidence type="ECO:0000256" key="1">
    <source>
        <dbReference type="ARBA" id="ARBA00000885"/>
    </source>
</evidence>
<dbReference type="FunFam" id="3.30.2160.10:FF:000001">
    <property type="entry name" value="E3 ubiquitin-protein ligase NEDD4-like"/>
    <property type="match status" value="1"/>
</dbReference>
<keyword evidence="4" id="KW-0808">Transferase</keyword>
<feature type="region of interest" description="Disordered" evidence="11">
    <location>
        <begin position="21"/>
        <end position="54"/>
    </location>
</feature>
<dbReference type="FunFam" id="3.30.2410.10:FF:000009">
    <property type="entry name" value="Probable E3 ubiquitin-protein ligase HECTD2"/>
    <property type="match status" value="1"/>
</dbReference>
<evidence type="ECO:0000256" key="6">
    <source>
        <dbReference type="ARBA" id="ARBA00022771"/>
    </source>
</evidence>
<evidence type="ECO:0000256" key="10">
    <source>
        <dbReference type="PROSITE-ProRule" id="PRU00322"/>
    </source>
</evidence>
<evidence type="ECO:0000256" key="9">
    <source>
        <dbReference type="PROSITE-ProRule" id="PRU00104"/>
    </source>
</evidence>
<evidence type="ECO:0000313" key="16">
    <source>
        <dbReference type="Proteomes" id="UP001146120"/>
    </source>
</evidence>
<dbReference type="InterPro" id="IPR036443">
    <property type="entry name" value="Znf_RanBP2_sf"/>
</dbReference>
<dbReference type="InterPro" id="IPR035983">
    <property type="entry name" value="Hect_E3_ubiquitin_ligase"/>
</dbReference>
<feature type="domain" description="HECT" evidence="14">
    <location>
        <begin position="416"/>
        <end position="763"/>
    </location>
</feature>
<dbReference type="SUPFAM" id="SSF56204">
    <property type="entry name" value="Hect, E3 ligase catalytic domain"/>
    <property type="match status" value="1"/>
</dbReference>
<dbReference type="Gene3D" id="3.30.2160.10">
    <property type="entry name" value="Hect, E3 ligase catalytic domain"/>
    <property type="match status" value="1"/>
</dbReference>
<evidence type="ECO:0000256" key="4">
    <source>
        <dbReference type="ARBA" id="ARBA00022679"/>
    </source>
</evidence>
<dbReference type="InterPro" id="IPR050409">
    <property type="entry name" value="E3_ubiq-protein_ligase"/>
</dbReference>
<dbReference type="PROSITE" id="PS01358">
    <property type="entry name" value="ZF_RANBP2_1"/>
    <property type="match status" value="1"/>
</dbReference>
<evidence type="ECO:0000256" key="11">
    <source>
        <dbReference type="SAM" id="MobiDB-lite"/>
    </source>
</evidence>
<dbReference type="CDD" id="cd00078">
    <property type="entry name" value="HECTc"/>
    <property type="match status" value="1"/>
</dbReference>
<evidence type="ECO:0000256" key="2">
    <source>
        <dbReference type="ARBA" id="ARBA00004906"/>
    </source>
</evidence>
<reference evidence="15" key="1">
    <citation type="submission" date="2022-11" db="EMBL/GenBank/DDBJ databases">
        <authorList>
            <person name="Morgan W.R."/>
            <person name="Tartar A."/>
        </authorList>
    </citation>
    <scope>NUCLEOTIDE SEQUENCE</scope>
    <source>
        <strain evidence="15">ARSEF 373</strain>
    </source>
</reference>
<dbReference type="EC" id="2.3.2.26" evidence="3"/>
<dbReference type="GO" id="GO:0061630">
    <property type="term" value="F:ubiquitin protein ligase activity"/>
    <property type="evidence" value="ECO:0007669"/>
    <property type="project" value="UniProtKB-EC"/>
</dbReference>
<protein>
    <recommendedName>
        <fullName evidence="3">HECT-type E3 ubiquitin transferase</fullName>
        <ecNumber evidence="3">2.3.2.26</ecNumber>
    </recommendedName>
</protein>
<evidence type="ECO:0000256" key="7">
    <source>
        <dbReference type="ARBA" id="ARBA00022786"/>
    </source>
</evidence>
<comment type="pathway">
    <text evidence="2">Protein modification; protein ubiquitination.</text>
</comment>
<dbReference type="GO" id="GO:0016567">
    <property type="term" value="P:protein ubiquitination"/>
    <property type="evidence" value="ECO:0007669"/>
    <property type="project" value="TreeGrafter"/>
</dbReference>
<reference evidence="15" key="2">
    <citation type="journal article" date="2023" name="Microbiol Resour">
        <title>Decontamination and Annotation of the Draft Genome Sequence of the Oomycete Lagenidium giganteum ARSEF 373.</title>
        <authorList>
            <person name="Morgan W.R."/>
            <person name="Tartar A."/>
        </authorList>
    </citation>
    <scope>NUCLEOTIDE SEQUENCE</scope>
    <source>
        <strain evidence="15">ARSEF 373</strain>
    </source>
</reference>
<evidence type="ECO:0000259" key="14">
    <source>
        <dbReference type="PROSITE" id="PS50237"/>
    </source>
</evidence>
<dbReference type="Gene3D" id="4.10.1060.10">
    <property type="entry name" value="Zinc finger, RanBP2-type"/>
    <property type="match status" value="1"/>
</dbReference>
<dbReference type="EMBL" id="DAKRPA010000317">
    <property type="protein sequence ID" value="DAZ93420.1"/>
    <property type="molecule type" value="Genomic_DNA"/>
</dbReference>
<dbReference type="GO" id="GO:0006511">
    <property type="term" value="P:ubiquitin-dependent protein catabolic process"/>
    <property type="evidence" value="ECO:0007669"/>
    <property type="project" value="TreeGrafter"/>
</dbReference>
<feature type="region of interest" description="Disordered" evidence="11">
    <location>
        <begin position="280"/>
        <end position="309"/>
    </location>
</feature>
<feature type="active site" description="Glycyl thioester intermediate" evidence="9">
    <location>
        <position position="730"/>
    </location>
</feature>
<keyword evidence="7 9" id="KW-0833">Ubl conjugation pathway</keyword>
<evidence type="ECO:0000259" key="13">
    <source>
        <dbReference type="PROSITE" id="PS50199"/>
    </source>
</evidence>
<dbReference type="SMART" id="SM00119">
    <property type="entry name" value="HECTc"/>
    <property type="match status" value="1"/>
</dbReference>
<comment type="caution">
    <text evidence="15">The sequence shown here is derived from an EMBL/GenBank/DDBJ whole genome shotgun (WGS) entry which is preliminary data.</text>
</comment>
<dbReference type="PANTHER" id="PTHR11254">
    <property type="entry name" value="HECT DOMAIN UBIQUITIN-PROTEIN LIGASE"/>
    <property type="match status" value="1"/>
</dbReference>
<evidence type="ECO:0000256" key="3">
    <source>
        <dbReference type="ARBA" id="ARBA00012485"/>
    </source>
</evidence>
<dbReference type="Gene3D" id="3.90.1750.10">
    <property type="entry name" value="Hect, E3 ligase catalytic domains"/>
    <property type="match status" value="1"/>
</dbReference>
<dbReference type="SUPFAM" id="SSF90209">
    <property type="entry name" value="Ran binding protein zinc finger-like"/>
    <property type="match status" value="1"/>
</dbReference>
<evidence type="ECO:0000256" key="5">
    <source>
        <dbReference type="ARBA" id="ARBA00022723"/>
    </source>
</evidence>
<keyword evidence="6 10" id="KW-0863">Zinc-finger</keyword>
<dbReference type="Proteomes" id="UP001146120">
    <property type="component" value="Unassembled WGS sequence"/>
</dbReference>
<feature type="domain" description="RanBP2-type" evidence="13">
    <location>
        <begin position="111"/>
        <end position="142"/>
    </location>
</feature>
<dbReference type="Pfam" id="PF00632">
    <property type="entry name" value="HECT"/>
    <property type="match status" value="1"/>
</dbReference>
<keyword evidence="8" id="KW-0862">Zinc</keyword>
<proteinExistence type="predicted"/>
<evidence type="ECO:0000256" key="12">
    <source>
        <dbReference type="SAM" id="Phobius"/>
    </source>
</evidence>
<feature type="compositionally biased region" description="Polar residues" evidence="11">
    <location>
        <begin position="36"/>
        <end position="54"/>
    </location>
</feature>
<evidence type="ECO:0000256" key="8">
    <source>
        <dbReference type="ARBA" id="ARBA00022833"/>
    </source>
</evidence>
<dbReference type="AlphaFoldDB" id="A0AAV2YH76"/>
<dbReference type="PROSITE" id="PS50199">
    <property type="entry name" value="ZF_RANBP2_2"/>
    <property type="match status" value="1"/>
</dbReference>
<comment type="catalytic activity">
    <reaction evidence="1">
        <text>S-ubiquitinyl-[E2 ubiquitin-conjugating enzyme]-L-cysteine + [acceptor protein]-L-lysine = [E2 ubiquitin-conjugating enzyme]-L-cysteine + N(6)-ubiquitinyl-[acceptor protein]-L-lysine.</text>
        <dbReference type="EC" id="2.3.2.26"/>
    </reaction>
</comment>
<dbReference type="GO" id="GO:0008270">
    <property type="term" value="F:zinc ion binding"/>
    <property type="evidence" value="ECO:0007669"/>
    <property type="project" value="UniProtKB-KW"/>
</dbReference>
<dbReference type="InterPro" id="IPR001876">
    <property type="entry name" value="Znf_RanBP2"/>
</dbReference>
<dbReference type="PANTHER" id="PTHR11254:SF440">
    <property type="entry name" value="E3 UBIQUITIN-PROTEIN LIGASE NEDD-4"/>
    <property type="match status" value="1"/>
</dbReference>
<keyword evidence="12" id="KW-0472">Membrane</keyword>
<gene>
    <name evidence="15" type="ORF">N0F65_000071</name>
</gene>
<feature type="compositionally biased region" description="Polar residues" evidence="11">
    <location>
        <begin position="296"/>
        <end position="308"/>
    </location>
</feature>
<keyword evidence="16" id="KW-1185">Reference proteome</keyword>